<evidence type="ECO:0008006" key="3">
    <source>
        <dbReference type="Google" id="ProtNLM"/>
    </source>
</evidence>
<keyword evidence="2" id="KW-1185">Reference proteome</keyword>
<name>A0ABS7B3X0_9ACTN</name>
<evidence type="ECO:0000313" key="1">
    <source>
        <dbReference type="EMBL" id="MBW6435734.1"/>
    </source>
</evidence>
<proteinExistence type="predicted"/>
<reference evidence="1 2" key="1">
    <citation type="journal article" date="2013" name="Antonie Van Leeuwenhoek">
        <title>Actinoplanes hulinensis sp. nov., a novel actinomycete isolated from soybean root (Glycine max (L.) Merr).</title>
        <authorList>
            <person name="Shen Y."/>
            <person name="Liu C."/>
            <person name="Wang X."/>
            <person name="Zhao J."/>
            <person name="Jia F."/>
            <person name="Zhang Y."/>
            <person name="Wang L."/>
            <person name="Yang D."/>
            <person name="Xiang W."/>
        </authorList>
    </citation>
    <scope>NUCLEOTIDE SEQUENCE [LARGE SCALE GENOMIC DNA]</scope>
    <source>
        <strain evidence="1 2">NEAU-M9</strain>
    </source>
</reference>
<organism evidence="1 2">
    <name type="scientific">Actinoplanes hulinensis</name>
    <dbReference type="NCBI Taxonomy" id="1144547"/>
    <lineage>
        <taxon>Bacteria</taxon>
        <taxon>Bacillati</taxon>
        <taxon>Actinomycetota</taxon>
        <taxon>Actinomycetes</taxon>
        <taxon>Micromonosporales</taxon>
        <taxon>Micromonosporaceae</taxon>
        <taxon>Actinoplanes</taxon>
    </lineage>
</organism>
<evidence type="ECO:0000313" key="2">
    <source>
        <dbReference type="Proteomes" id="UP001519863"/>
    </source>
</evidence>
<dbReference type="EMBL" id="JAHXZI010000009">
    <property type="protein sequence ID" value="MBW6435734.1"/>
    <property type="molecule type" value="Genomic_DNA"/>
</dbReference>
<dbReference type="SUPFAM" id="SSF48239">
    <property type="entry name" value="Terpenoid cyclases/Protein prenyltransferases"/>
    <property type="match status" value="1"/>
</dbReference>
<gene>
    <name evidence="1" type="ORF">KZ829_18490</name>
</gene>
<sequence>MGFDLGAAVSFAAGNARNLDRRRLHHLLGDLPAQAVMAALDGYRNPDGGYGWALEPDLRSTTSQPVAAMHALEVMAEVRDTGPRPVALLDWLERHSLDDGGVPFALPFGDSTGSAPHWTGADPAVSSLQMTAQLAGHAHRLARHRPDDVGGHPWLAAATGYCLGAIERIETAPHAYELMFALRLLDVVEAPVLLERLARFVRMDGPTPVEGGIDGEVLYPLDFTPHPGTASRKLFDPGAVAADRERLAAGQQADGGWTVTFPAYSPAAAVEWRGYATVAAVAVLRDTPR</sequence>
<dbReference type="InterPro" id="IPR008930">
    <property type="entry name" value="Terpenoid_cyclase/PrenylTrfase"/>
</dbReference>
<comment type="caution">
    <text evidence="1">The sequence shown here is derived from an EMBL/GenBank/DDBJ whole genome shotgun (WGS) entry which is preliminary data.</text>
</comment>
<protein>
    <recommendedName>
        <fullName evidence="3">Prenyltransferase and squalene oxidase repeat-containing protein</fullName>
    </recommendedName>
</protein>
<dbReference type="Proteomes" id="UP001519863">
    <property type="component" value="Unassembled WGS sequence"/>
</dbReference>
<accession>A0ABS7B3X0</accession>
<dbReference type="RefSeq" id="WP_220145160.1">
    <property type="nucleotide sequence ID" value="NZ_JAHXZI010000009.1"/>
</dbReference>